<keyword evidence="9 16" id="KW-0560">Oxidoreductase</keyword>
<evidence type="ECO:0000259" key="17">
    <source>
        <dbReference type="PROSITE" id="PS51352"/>
    </source>
</evidence>
<comment type="subcellular location">
    <subcellularLocation>
        <location evidence="1 16">Cytoplasm</location>
    </subcellularLocation>
</comment>
<feature type="domain" description="Thioredoxin" evidence="17">
    <location>
        <begin position="2"/>
        <end position="157"/>
    </location>
</feature>
<keyword evidence="8 16" id="KW-0049">Antioxidant</keyword>
<dbReference type="GO" id="GO:0006979">
    <property type="term" value="P:response to oxidative stress"/>
    <property type="evidence" value="ECO:0007669"/>
    <property type="project" value="UniProtKB-UniRule"/>
</dbReference>
<dbReference type="GO" id="GO:0008379">
    <property type="term" value="F:thioredoxin peroxidase activity"/>
    <property type="evidence" value="ECO:0007669"/>
    <property type="project" value="TreeGrafter"/>
</dbReference>
<dbReference type="GO" id="GO:0042744">
    <property type="term" value="P:hydrogen peroxide catabolic process"/>
    <property type="evidence" value="ECO:0007669"/>
    <property type="project" value="TreeGrafter"/>
</dbReference>
<dbReference type="InterPro" id="IPR036249">
    <property type="entry name" value="Thioredoxin-like_sf"/>
</dbReference>
<dbReference type="InterPro" id="IPR019479">
    <property type="entry name" value="Peroxiredoxin_C"/>
</dbReference>
<dbReference type="InterPro" id="IPR017559">
    <property type="entry name" value="AhpC"/>
</dbReference>
<dbReference type="InterPro" id="IPR013766">
    <property type="entry name" value="Thioredoxin_domain"/>
</dbReference>
<comment type="subunit">
    <text evidence="3">Homodimer; disulfide-linked, upon oxidation. 5 homodimers assemble to form a ring-like decamer.</text>
</comment>
<dbReference type="PIRSF" id="PIRSF000239">
    <property type="entry name" value="AHPC"/>
    <property type="match status" value="1"/>
</dbReference>
<dbReference type="RefSeq" id="WP_015565305.1">
    <property type="nucleotide sequence ID" value="NZ_CABIWA010000016.1"/>
</dbReference>
<evidence type="ECO:0000256" key="7">
    <source>
        <dbReference type="ARBA" id="ARBA00022559"/>
    </source>
</evidence>
<dbReference type="EMBL" id="CZBE01000019">
    <property type="protein sequence ID" value="CUP97915.1"/>
    <property type="molecule type" value="Genomic_DNA"/>
</dbReference>
<dbReference type="Pfam" id="PF10417">
    <property type="entry name" value="1-cysPrx_C"/>
    <property type="match status" value="1"/>
</dbReference>
<evidence type="ECO:0000256" key="15">
    <source>
        <dbReference type="PIRSR" id="PIRSR000239-1"/>
    </source>
</evidence>
<keyword evidence="10 16" id="KW-1015">Disulfide bond</keyword>
<evidence type="ECO:0000313" key="18">
    <source>
        <dbReference type="EMBL" id="CUP97915.1"/>
    </source>
</evidence>
<evidence type="ECO:0000256" key="1">
    <source>
        <dbReference type="ARBA" id="ARBA00004496"/>
    </source>
</evidence>
<dbReference type="NCBIfam" id="TIGR03137">
    <property type="entry name" value="AhpC"/>
    <property type="match status" value="1"/>
</dbReference>
<evidence type="ECO:0000313" key="19">
    <source>
        <dbReference type="Proteomes" id="UP000095765"/>
    </source>
</evidence>
<evidence type="ECO:0000256" key="6">
    <source>
        <dbReference type="ARBA" id="ARBA00022490"/>
    </source>
</evidence>
<feature type="active site" description="Cysteine sulfenic acid (-SOH) intermediate; for peroxidase activity" evidence="15">
    <location>
        <position position="47"/>
    </location>
</feature>
<evidence type="ECO:0000256" key="10">
    <source>
        <dbReference type="ARBA" id="ARBA00023157"/>
    </source>
</evidence>
<dbReference type="GO" id="GO:0102039">
    <property type="term" value="F:NADH-dependent peroxiredoxin activity"/>
    <property type="evidence" value="ECO:0007669"/>
    <property type="project" value="UniProtKB-EC"/>
</dbReference>
<dbReference type="InterPro" id="IPR024706">
    <property type="entry name" value="Peroxiredoxin_AhpC-typ"/>
</dbReference>
<comment type="similarity">
    <text evidence="2 16">Belongs to the peroxiredoxin family. AhpC/Prx1 subfamily.</text>
</comment>
<keyword evidence="11 16" id="KW-0676">Redox-active center</keyword>
<dbReference type="OrthoDB" id="9812811at2"/>
<evidence type="ECO:0000256" key="9">
    <source>
        <dbReference type="ARBA" id="ARBA00023002"/>
    </source>
</evidence>
<evidence type="ECO:0000256" key="12">
    <source>
        <dbReference type="ARBA" id="ARBA00032077"/>
    </source>
</evidence>
<comment type="catalytic activity">
    <reaction evidence="14 16">
        <text>a hydroperoxide + NADH + H(+) = an alcohol + NAD(+) + H2O</text>
        <dbReference type="Rhea" id="RHEA:62628"/>
        <dbReference type="ChEBI" id="CHEBI:15377"/>
        <dbReference type="ChEBI" id="CHEBI:15378"/>
        <dbReference type="ChEBI" id="CHEBI:30879"/>
        <dbReference type="ChEBI" id="CHEBI:35924"/>
        <dbReference type="ChEBI" id="CHEBI:57540"/>
        <dbReference type="ChEBI" id="CHEBI:57945"/>
        <dbReference type="EC" id="1.11.1.26"/>
    </reaction>
</comment>
<evidence type="ECO:0000256" key="4">
    <source>
        <dbReference type="ARBA" id="ARBA00013021"/>
    </source>
</evidence>
<dbReference type="InterPro" id="IPR000866">
    <property type="entry name" value="AhpC/TSA"/>
</dbReference>
<dbReference type="Pfam" id="PF00578">
    <property type="entry name" value="AhpC-TSA"/>
    <property type="match status" value="1"/>
</dbReference>
<reference evidence="18 19" key="1">
    <citation type="submission" date="2015-09" db="EMBL/GenBank/DDBJ databases">
        <authorList>
            <consortium name="Pathogen Informatics"/>
        </authorList>
    </citation>
    <scope>NUCLEOTIDE SEQUENCE [LARGE SCALE GENOMIC DNA]</scope>
    <source>
        <strain evidence="18 19">2789STDY5834939</strain>
    </source>
</reference>
<dbReference type="GO" id="GO:0033554">
    <property type="term" value="P:cellular response to stress"/>
    <property type="evidence" value="ECO:0007669"/>
    <property type="project" value="TreeGrafter"/>
</dbReference>
<evidence type="ECO:0000256" key="13">
    <source>
        <dbReference type="ARBA" id="ARBA00032824"/>
    </source>
</evidence>
<dbReference type="PANTHER" id="PTHR10681">
    <property type="entry name" value="THIOREDOXIN PEROXIDASE"/>
    <property type="match status" value="1"/>
</dbReference>
<dbReference type="GO" id="GO:0045454">
    <property type="term" value="P:cell redox homeostasis"/>
    <property type="evidence" value="ECO:0007669"/>
    <property type="project" value="TreeGrafter"/>
</dbReference>
<accession>A0A174SR80</accession>
<evidence type="ECO:0000256" key="5">
    <source>
        <dbReference type="ARBA" id="ARBA00017462"/>
    </source>
</evidence>
<dbReference type="CDD" id="cd03015">
    <property type="entry name" value="PRX_Typ2cys"/>
    <property type="match status" value="1"/>
</dbReference>
<dbReference type="PROSITE" id="PS51352">
    <property type="entry name" value="THIOREDOXIN_2"/>
    <property type="match status" value="1"/>
</dbReference>
<gene>
    <name evidence="18" type="primary">ahpC_2</name>
    <name evidence="18" type="ORF">ERS852551_02630</name>
</gene>
<dbReference type="PANTHER" id="PTHR10681:SF121">
    <property type="entry name" value="ALKYL HYDROPEROXIDE REDUCTASE C"/>
    <property type="match status" value="1"/>
</dbReference>
<dbReference type="FunFam" id="3.40.30.10:FF:000002">
    <property type="entry name" value="Alkyl hydroperoxide reductase C"/>
    <property type="match status" value="1"/>
</dbReference>
<dbReference type="Gene3D" id="3.40.30.10">
    <property type="entry name" value="Glutaredoxin"/>
    <property type="match status" value="1"/>
</dbReference>
<comment type="function">
    <text evidence="16">Thiol-specific peroxidase that catalyzes the reduction of hydrogen peroxide and organic hydroperoxides to water and alcohols, respectively. Plays a role in cell protection against oxidative stress by detoxifying peroxides.</text>
</comment>
<protein>
    <recommendedName>
        <fullName evidence="5 16">Alkyl hydroperoxide reductase C</fullName>
        <ecNumber evidence="4 16">1.11.1.26</ecNumber>
    </recommendedName>
    <alternativeName>
        <fullName evidence="12 16">Peroxiredoxin</fullName>
    </alternativeName>
    <alternativeName>
        <fullName evidence="13 16">Thioredoxin peroxidase</fullName>
    </alternativeName>
</protein>
<evidence type="ECO:0000256" key="2">
    <source>
        <dbReference type="ARBA" id="ARBA00009796"/>
    </source>
</evidence>
<dbReference type="AlphaFoldDB" id="A0A174SR80"/>
<dbReference type="EC" id="1.11.1.26" evidence="4 16"/>
<evidence type="ECO:0000256" key="11">
    <source>
        <dbReference type="ARBA" id="ARBA00023284"/>
    </source>
</evidence>
<dbReference type="Proteomes" id="UP000095765">
    <property type="component" value="Unassembled WGS sequence"/>
</dbReference>
<evidence type="ECO:0000256" key="8">
    <source>
        <dbReference type="ARBA" id="ARBA00022862"/>
    </source>
</evidence>
<evidence type="ECO:0000256" key="14">
    <source>
        <dbReference type="ARBA" id="ARBA00047572"/>
    </source>
</evidence>
<organism evidence="18 19">
    <name type="scientific">Anaerotruncus colihominis</name>
    <dbReference type="NCBI Taxonomy" id="169435"/>
    <lineage>
        <taxon>Bacteria</taxon>
        <taxon>Bacillati</taxon>
        <taxon>Bacillota</taxon>
        <taxon>Clostridia</taxon>
        <taxon>Eubacteriales</taxon>
        <taxon>Oscillospiraceae</taxon>
        <taxon>Anaerotruncus</taxon>
    </lineage>
</organism>
<dbReference type="InterPro" id="IPR050217">
    <property type="entry name" value="Peroxiredoxin"/>
</dbReference>
<evidence type="ECO:0000256" key="3">
    <source>
        <dbReference type="ARBA" id="ARBA00011654"/>
    </source>
</evidence>
<dbReference type="SUPFAM" id="SSF52833">
    <property type="entry name" value="Thioredoxin-like"/>
    <property type="match status" value="1"/>
</dbReference>
<proteinExistence type="inferred from homology"/>
<sequence length="187" mass="21129">MSLINKEISDFSAQAYQNGEFRTVTKQDVLGKWSLFFFYPADFTFVCPTELEDLQNKYAEFKAAGCEVYSVSTDTHFVHKAWHDHSERISKITYPMLADPTHALSRDFEVYIEENGLAERGSFIVNPEGKIVVYEVNAGNVGRNADELLRRLQASQFVAEHGDQVCPAKWQPGAETLKPSLDLVGML</sequence>
<keyword evidence="7 16" id="KW-0575">Peroxidase</keyword>
<keyword evidence="6 16" id="KW-0963">Cytoplasm</keyword>
<name>A0A174SR80_9FIRM</name>
<evidence type="ECO:0000256" key="16">
    <source>
        <dbReference type="RuleBase" id="RU366004"/>
    </source>
</evidence>
<dbReference type="GO" id="GO:0005829">
    <property type="term" value="C:cytosol"/>
    <property type="evidence" value="ECO:0007669"/>
    <property type="project" value="TreeGrafter"/>
</dbReference>